<keyword evidence="3" id="KW-1185">Reference proteome</keyword>
<evidence type="ECO:0000313" key="3">
    <source>
        <dbReference type="Proteomes" id="UP000315010"/>
    </source>
</evidence>
<gene>
    <name evidence="2" type="ORF">CA13_28410</name>
</gene>
<dbReference type="EMBL" id="SJPJ01000001">
    <property type="protein sequence ID" value="TWT81389.1"/>
    <property type="molecule type" value="Genomic_DNA"/>
</dbReference>
<sequence length="532" mass="58439" precursor="true">MKISLSLLMALVALATTANAQDRAALPPANPFLIQNSIYPSVHFDPAQTDTTSLPVWKGETRIEPSQVQWLPGLTTIGTVHRPYEGGEHAIFFSGGNRIAKIRITGDHFELIDEVAIPGKEDDSMSTTEIRRIVKQMESNLDNEEKYLEGFRKFLKESNQGSATLGNGTYTLMDKDGYYYAGWGTNVYKVGDVRPGDVHSPIEIVKSYDVRDGVPADQRDKLSRIFGFGMTYDGNLAVAMPGIIAVMDRDFGGMQYILLGEEAVDNGISVDDKGGIYCVTSRYMRKVVWDGKKLSDKEADGAWKSEYDYVPNPKALSRGAGNTPSLMGFGPGDDKLVVLADAGSEISVIAFWRDEIPKDFKQKEGTKSRRIADQLPLKMKVPATIEWSPHIYGNGVMMFASAWPDPVKQEDGKVSVFETVLTAGVTREAPVGAEKWSWNSKTKSFKSDWVANVPVQWTLHPVSAASNTVTLALVEKGVYSLLHVDWDTGKEVGKVVLGTSPIFNTAGGFFIPLSKNDVYVTGVFGPVRISRD</sequence>
<organism evidence="2 3">
    <name type="scientific">Novipirellula herctigrandis</name>
    <dbReference type="NCBI Taxonomy" id="2527986"/>
    <lineage>
        <taxon>Bacteria</taxon>
        <taxon>Pseudomonadati</taxon>
        <taxon>Planctomycetota</taxon>
        <taxon>Planctomycetia</taxon>
        <taxon>Pirellulales</taxon>
        <taxon>Pirellulaceae</taxon>
        <taxon>Novipirellula</taxon>
    </lineage>
</organism>
<dbReference type="Proteomes" id="UP000315010">
    <property type="component" value="Unassembled WGS sequence"/>
</dbReference>
<keyword evidence="1" id="KW-0732">Signal</keyword>
<evidence type="ECO:0000313" key="2">
    <source>
        <dbReference type="EMBL" id="TWT81389.1"/>
    </source>
</evidence>
<reference evidence="2 3" key="1">
    <citation type="submission" date="2019-02" db="EMBL/GenBank/DDBJ databases">
        <title>Deep-cultivation of Planctomycetes and their phenomic and genomic characterization uncovers novel biology.</title>
        <authorList>
            <person name="Wiegand S."/>
            <person name="Jogler M."/>
            <person name="Boedeker C."/>
            <person name="Pinto D."/>
            <person name="Vollmers J."/>
            <person name="Rivas-Marin E."/>
            <person name="Kohn T."/>
            <person name="Peeters S.H."/>
            <person name="Heuer A."/>
            <person name="Rast P."/>
            <person name="Oberbeckmann S."/>
            <person name="Bunk B."/>
            <person name="Jeske O."/>
            <person name="Meyerdierks A."/>
            <person name="Storesund J.E."/>
            <person name="Kallscheuer N."/>
            <person name="Luecker S."/>
            <person name="Lage O.M."/>
            <person name="Pohl T."/>
            <person name="Merkel B.J."/>
            <person name="Hornburger P."/>
            <person name="Mueller R.-W."/>
            <person name="Bruemmer F."/>
            <person name="Labrenz M."/>
            <person name="Spormann A.M."/>
            <person name="Op Den Camp H."/>
            <person name="Overmann J."/>
            <person name="Amann R."/>
            <person name="Jetten M.S.M."/>
            <person name="Mascher T."/>
            <person name="Medema M.H."/>
            <person name="Devos D.P."/>
            <person name="Kaster A.-K."/>
            <person name="Ovreas L."/>
            <person name="Rohde M."/>
            <person name="Galperin M.Y."/>
            <person name="Jogler C."/>
        </authorList>
    </citation>
    <scope>NUCLEOTIDE SEQUENCE [LARGE SCALE GENOMIC DNA]</scope>
    <source>
        <strain evidence="2 3">CA13</strain>
    </source>
</reference>
<accession>A0A5C5Z215</accession>
<comment type="caution">
    <text evidence="2">The sequence shown here is derived from an EMBL/GenBank/DDBJ whole genome shotgun (WGS) entry which is preliminary data.</text>
</comment>
<evidence type="ECO:0000256" key="1">
    <source>
        <dbReference type="SAM" id="SignalP"/>
    </source>
</evidence>
<feature type="signal peptide" evidence="1">
    <location>
        <begin position="1"/>
        <end position="20"/>
    </location>
</feature>
<dbReference type="AlphaFoldDB" id="A0A5C5Z215"/>
<dbReference type="OrthoDB" id="4495524at2"/>
<dbReference type="RefSeq" id="WP_146397303.1">
    <property type="nucleotide sequence ID" value="NZ_SJPJ01000001.1"/>
</dbReference>
<proteinExistence type="predicted"/>
<protein>
    <recommendedName>
        <fullName evidence="4">Beta propeller domain protein</fullName>
    </recommendedName>
</protein>
<evidence type="ECO:0008006" key="4">
    <source>
        <dbReference type="Google" id="ProtNLM"/>
    </source>
</evidence>
<feature type="chain" id="PRO_5022972729" description="Beta propeller domain protein" evidence="1">
    <location>
        <begin position="21"/>
        <end position="532"/>
    </location>
</feature>
<dbReference type="SUPFAM" id="SSF75011">
    <property type="entry name" value="3-carboxy-cis,cis-mucoante lactonizing enzyme"/>
    <property type="match status" value="1"/>
</dbReference>
<name>A0A5C5Z215_9BACT</name>